<proteinExistence type="predicted"/>
<gene>
    <name evidence="1" type="ORF">RFULGI_LOCUS9753</name>
</gene>
<reference evidence="1" key="1">
    <citation type="submission" date="2021-06" db="EMBL/GenBank/DDBJ databases">
        <authorList>
            <person name="Kallberg Y."/>
            <person name="Tangrot J."/>
            <person name="Rosling A."/>
        </authorList>
    </citation>
    <scope>NUCLEOTIDE SEQUENCE</scope>
    <source>
        <strain evidence="1">IN212</strain>
    </source>
</reference>
<name>A0A9N9HKJ1_9GLOM</name>
<dbReference type="EMBL" id="CAJVPZ010018078">
    <property type="protein sequence ID" value="CAG8684390.1"/>
    <property type="molecule type" value="Genomic_DNA"/>
</dbReference>
<keyword evidence="2" id="KW-1185">Reference proteome</keyword>
<sequence>YKQTSYNILRLFTQDRLSNEIIIGSQNREDYITTLLDMIYSNLAENATNTKFITEKTILIPLNCDVNEINKQFIETFLSDQ</sequence>
<dbReference type="AlphaFoldDB" id="A0A9N9HKJ1"/>
<evidence type="ECO:0000313" key="2">
    <source>
        <dbReference type="Proteomes" id="UP000789396"/>
    </source>
</evidence>
<accession>A0A9N9HKJ1</accession>
<organism evidence="1 2">
    <name type="scientific">Racocetra fulgida</name>
    <dbReference type="NCBI Taxonomy" id="60492"/>
    <lineage>
        <taxon>Eukaryota</taxon>
        <taxon>Fungi</taxon>
        <taxon>Fungi incertae sedis</taxon>
        <taxon>Mucoromycota</taxon>
        <taxon>Glomeromycotina</taxon>
        <taxon>Glomeromycetes</taxon>
        <taxon>Diversisporales</taxon>
        <taxon>Gigasporaceae</taxon>
        <taxon>Racocetra</taxon>
    </lineage>
</organism>
<evidence type="ECO:0000313" key="1">
    <source>
        <dbReference type="EMBL" id="CAG8684390.1"/>
    </source>
</evidence>
<comment type="caution">
    <text evidence="1">The sequence shown here is derived from an EMBL/GenBank/DDBJ whole genome shotgun (WGS) entry which is preliminary data.</text>
</comment>
<feature type="non-terminal residue" evidence="1">
    <location>
        <position position="1"/>
    </location>
</feature>
<dbReference type="Proteomes" id="UP000789396">
    <property type="component" value="Unassembled WGS sequence"/>
</dbReference>
<protein>
    <submittedName>
        <fullName evidence="1">15341_t:CDS:1</fullName>
    </submittedName>
</protein>